<sequence length="434" mass="46653">MLRRTFVSGLALIAAALGGSAFAQQARLTVDQPVTITFYNYNLGSAGNGKDATERLIAEFMAANPNIKVQGVPYSSADGNARIQADLAASRSVDLVQLGFNSLDYAVTNYGAKALEDFVPAQEIAAHMQGMSPNGTKLGVLNGKTYGLAYTFSTPVLFYNADLFKAAGLNPDNPPKTWAEVKTDALAIKDKTGKTGFIAGIFGPSAVDWLFQGVVRSNGGEVISRDRKTLKFAEPESVEAVRMLRDLADTGAFENMDINEAMESLAGGNAGMYLQTSAIQAFLVKGAQGHFDLRAAKMPAFGDKPVRPNNSGSALVVLSRDPVKQRASWELMKFLTSKHGYTVITSEIGYLPLRTDIINDPKYLGDWVKAHPLVQPNIEQLAVLEPWDSMPGPNYAQIVKTMMDAAETSVFGGVDVAETLKAAQDRAQDLMPAN</sequence>
<keyword evidence="6" id="KW-1185">Reference proteome</keyword>
<organism evidence="5 6">
    <name type="scientific">Rhizobium mayense</name>
    <dbReference type="NCBI Taxonomy" id="1312184"/>
    <lineage>
        <taxon>Bacteria</taxon>
        <taxon>Pseudomonadati</taxon>
        <taxon>Pseudomonadota</taxon>
        <taxon>Alphaproteobacteria</taxon>
        <taxon>Hyphomicrobiales</taxon>
        <taxon>Rhizobiaceae</taxon>
        <taxon>Rhizobium/Agrobacterium group</taxon>
        <taxon>Rhizobium</taxon>
    </lineage>
</organism>
<comment type="caution">
    <text evidence="5">The sequence shown here is derived from an EMBL/GenBank/DDBJ whole genome shotgun (WGS) entry which is preliminary data.</text>
</comment>
<gene>
    <name evidence="5" type="ORF">PY649_23475</name>
</gene>
<accession>A0ABT7JZW4</accession>
<dbReference type="InterPro" id="IPR006059">
    <property type="entry name" value="SBP"/>
</dbReference>
<dbReference type="PANTHER" id="PTHR43649:SF12">
    <property type="entry name" value="DIACETYLCHITOBIOSE BINDING PROTEIN DASA"/>
    <property type="match status" value="1"/>
</dbReference>
<dbReference type="Pfam" id="PF13416">
    <property type="entry name" value="SBP_bac_8"/>
    <property type="match status" value="1"/>
</dbReference>
<dbReference type="RefSeq" id="WP_285871155.1">
    <property type="nucleotide sequence ID" value="NZ_JARFYM010000023.1"/>
</dbReference>
<feature type="chain" id="PRO_5047060971" evidence="4">
    <location>
        <begin position="24"/>
        <end position="434"/>
    </location>
</feature>
<comment type="subcellular location">
    <subcellularLocation>
        <location evidence="1">Periplasm</location>
    </subcellularLocation>
</comment>
<evidence type="ECO:0000256" key="1">
    <source>
        <dbReference type="ARBA" id="ARBA00004418"/>
    </source>
</evidence>
<evidence type="ECO:0000256" key="4">
    <source>
        <dbReference type="SAM" id="SignalP"/>
    </source>
</evidence>
<evidence type="ECO:0000313" key="6">
    <source>
        <dbReference type="Proteomes" id="UP001172645"/>
    </source>
</evidence>
<keyword evidence="4" id="KW-0732">Signal</keyword>
<dbReference type="CDD" id="cd14748">
    <property type="entry name" value="PBP2_UgpB"/>
    <property type="match status" value="1"/>
</dbReference>
<dbReference type="PANTHER" id="PTHR43649">
    <property type="entry name" value="ARABINOSE-BINDING PROTEIN-RELATED"/>
    <property type="match status" value="1"/>
</dbReference>
<comment type="similarity">
    <text evidence="2">Belongs to the bacterial solute-binding protein 1 family.</text>
</comment>
<dbReference type="Proteomes" id="UP001172645">
    <property type="component" value="Unassembled WGS sequence"/>
</dbReference>
<protein>
    <submittedName>
        <fullName evidence="5">ABC transporter substrate-binding protein</fullName>
    </submittedName>
</protein>
<name>A0ABT7JZW4_9HYPH</name>
<feature type="signal peptide" evidence="4">
    <location>
        <begin position="1"/>
        <end position="23"/>
    </location>
</feature>
<evidence type="ECO:0000256" key="3">
    <source>
        <dbReference type="ARBA" id="ARBA00022764"/>
    </source>
</evidence>
<dbReference type="EMBL" id="JARFYM010000023">
    <property type="protein sequence ID" value="MDL2401875.1"/>
    <property type="molecule type" value="Genomic_DNA"/>
</dbReference>
<evidence type="ECO:0000313" key="5">
    <source>
        <dbReference type="EMBL" id="MDL2401875.1"/>
    </source>
</evidence>
<dbReference type="InterPro" id="IPR050490">
    <property type="entry name" value="Bact_solute-bd_prot1"/>
</dbReference>
<proteinExistence type="inferred from homology"/>
<evidence type="ECO:0000256" key="2">
    <source>
        <dbReference type="ARBA" id="ARBA00008520"/>
    </source>
</evidence>
<dbReference type="SUPFAM" id="SSF53850">
    <property type="entry name" value="Periplasmic binding protein-like II"/>
    <property type="match status" value="1"/>
</dbReference>
<keyword evidence="3" id="KW-0574">Periplasm</keyword>
<dbReference type="Gene3D" id="3.40.190.10">
    <property type="entry name" value="Periplasmic binding protein-like II"/>
    <property type="match status" value="1"/>
</dbReference>
<reference evidence="5" key="1">
    <citation type="submission" date="2023-06" db="EMBL/GenBank/DDBJ databases">
        <title>Phylogenetic Diversity of Rhizobium strains.</title>
        <authorList>
            <person name="Moura F.T."/>
            <person name="Helene L.C.F."/>
            <person name="Hungria M."/>
        </authorList>
    </citation>
    <scope>NUCLEOTIDE SEQUENCE</scope>
    <source>
        <strain evidence="5">CCGE526</strain>
    </source>
</reference>